<keyword evidence="3" id="KW-1185">Reference proteome</keyword>
<gene>
    <name evidence="2" type="ORF">GIY23_12185</name>
</gene>
<protein>
    <submittedName>
        <fullName evidence="2">Uncharacterized protein</fullName>
    </submittedName>
</protein>
<feature type="compositionally biased region" description="Basic and acidic residues" evidence="1">
    <location>
        <begin position="11"/>
        <end position="23"/>
    </location>
</feature>
<dbReference type="AlphaFoldDB" id="A0A5Q3Q772"/>
<feature type="compositionally biased region" description="Polar residues" evidence="1">
    <location>
        <begin position="1"/>
        <end position="10"/>
    </location>
</feature>
<dbReference type="EMBL" id="CP045929">
    <property type="protein sequence ID" value="QGK70183.1"/>
    <property type="molecule type" value="Genomic_DNA"/>
</dbReference>
<sequence length="63" mass="6875">MTSQENNLKSGQHEPVKKRTADEARLRKFQDAIATGMDPAALVEAINEARCGHGRAGRNSRIA</sequence>
<accession>A0A5Q3Q772</accession>
<evidence type="ECO:0000313" key="3">
    <source>
        <dbReference type="Proteomes" id="UP000371041"/>
    </source>
</evidence>
<dbReference type="KEGG" id="sace:GIY23_12185"/>
<dbReference type="Proteomes" id="UP000371041">
    <property type="component" value="Chromosome"/>
</dbReference>
<dbReference type="RefSeq" id="WP_154076767.1">
    <property type="nucleotide sequence ID" value="NZ_CP045929.1"/>
</dbReference>
<feature type="region of interest" description="Disordered" evidence="1">
    <location>
        <begin position="1"/>
        <end position="23"/>
    </location>
</feature>
<name>A0A5Q3Q772_9PSEU</name>
<evidence type="ECO:0000313" key="2">
    <source>
        <dbReference type="EMBL" id="QGK70183.1"/>
    </source>
</evidence>
<reference evidence="3" key="1">
    <citation type="submission" date="2019-11" db="EMBL/GenBank/DDBJ databases">
        <title>The complete genome sequence of Saccharopolyspora sp. E2A.</title>
        <authorList>
            <person name="Zhang G."/>
        </authorList>
    </citation>
    <scope>NUCLEOTIDE SEQUENCE [LARGE SCALE GENOMIC DNA]</scope>
    <source>
        <strain evidence="3">E2A</strain>
    </source>
</reference>
<proteinExistence type="predicted"/>
<evidence type="ECO:0000256" key="1">
    <source>
        <dbReference type="SAM" id="MobiDB-lite"/>
    </source>
</evidence>
<organism evidence="2 3">
    <name type="scientific">Allosaccharopolyspora coralli</name>
    <dbReference type="NCBI Taxonomy" id="2665642"/>
    <lineage>
        <taxon>Bacteria</taxon>
        <taxon>Bacillati</taxon>
        <taxon>Actinomycetota</taxon>
        <taxon>Actinomycetes</taxon>
        <taxon>Pseudonocardiales</taxon>
        <taxon>Pseudonocardiaceae</taxon>
        <taxon>Allosaccharopolyspora</taxon>
    </lineage>
</organism>